<dbReference type="HAMAP" id="MF_00440">
    <property type="entry name" value="NrdR"/>
    <property type="match status" value="1"/>
</dbReference>
<evidence type="ECO:0000256" key="7">
    <source>
        <dbReference type="HAMAP-Rule" id="MF_00440"/>
    </source>
</evidence>
<keyword evidence="7" id="KW-0863">Zinc-finger</keyword>
<name>A0A399FVS2_UNCN2</name>
<evidence type="ECO:0000256" key="2">
    <source>
        <dbReference type="ARBA" id="ARBA00022741"/>
    </source>
</evidence>
<sequence>MRCPFCGSLDSRVIDSRSSKSQTAIRRRRECSRCKHRFTTYERRGELFVVVKRDGRRELFDRQKILNGITRACEKRPISAEKIEELVDEIEKMLQERLQGEVSSREIGKMVMEKLNELDEVAYIRFASVYRQFKEVTDFMREISELRVTPTKK</sequence>
<feature type="zinc finger region" evidence="7">
    <location>
        <begin position="3"/>
        <end position="34"/>
    </location>
</feature>
<evidence type="ECO:0000256" key="5">
    <source>
        <dbReference type="ARBA" id="ARBA00023125"/>
    </source>
</evidence>
<evidence type="ECO:0000256" key="1">
    <source>
        <dbReference type="ARBA" id="ARBA00022491"/>
    </source>
</evidence>
<dbReference type="InterPro" id="IPR055173">
    <property type="entry name" value="NrdR-like_N"/>
</dbReference>
<dbReference type="Pfam" id="PF22811">
    <property type="entry name" value="Zn_ribbon_NrdR"/>
    <property type="match status" value="1"/>
</dbReference>
<dbReference type="GO" id="GO:0008270">
    <property type="term" value="F:zinc ion binding"/>
    <property type="evidence" value="ECO:0007669"/>
    <property type="project" value="UniProtKB-UniRule"/>
</dbReference>
<dbReference type="InterPro" id="IPR005144">
    <property type="entry name" value="ATP-cone_dom"/>
</dbReference>
<evidence type="ECO:0000259" key="8">
    <source>
        <dbReference type="PROSITE" id="PS51161"/>
    </source>
</evidence>
<dbReference type="AlphaFoldDB" id="A0A399FVS2"/>
<comment type="function">
    <text evidence="7">Negatively regulates transcription of bacterial ribonucleotide reductase nrd genes and operons by binding to NrdR-boxes.</text>
</comment>
<evidence type="ECO:0000313" key="9">
    <source>
        <dbReference type="EMBL" id="RII00525.1"/>
    </source>
</evidence>
<comment type="caution">
    <text evidence="9">The sequence shown here is derived from an EMBL/GenBank/DDBJ whole genome shotgun (WGS) entry which is preliminary data.</text>
</comment>
<keyword evidence="6 7" id="KW-0804">Transcription</keyword>
<keyword evidence="2 7" id="KW-0547">Nucleotide-binding</keyword>
<dbReference type="InterPro" id="IPR003796">
    <property type="entry name" value="RNR_NrdR-like"/>
</dbReference>
<dbReference type="NCBIfam" id="TIGR00244">
    <property type="entry name" value="transcriptional regulator NrdR"/>
    <property type="match status" value="1"/>
</dbReference>
<dbReference type="EMBL" id="NDHY01000003">
    <property type="protein sequence ID" value="RII00525.1"/>
    <property type="molecule type" value="Genomic_DNA"/>
</dbReference>
<dbReference type="GO" id="GO:0005524">
    <property type="term" value="F:ATP binding"/>
    <property type="evidence" value="ECO:0007669"/>
    <property type="project" value="UniProtKB-UniRule"/>
</dbReference>
<dbReference type="PANTHER" id="PTHR30455:SF2">
    <property type="entry name" value="TRANSCRIPTIONAL REPRESSOR NRDR"/>
    <property type="match status" value="1"/>
</dbReference>
<keyword evidence="7" id="KW-0862">Zinc</keyword>
<evidence type="ECO:0000313" key="10">
    <source>
        <dbReference type="Proteomes" id="UP000266287"/>
    </source>
</evidence>
<keyword evidence="5 7" id="KW-0238">DNA-binding</keyword>
<keyword evidence="1 7" id="KW-0678">Repressor</keyword>
<proteinExistence type="inferred from homology"/>
<dbReference type="GO" id="GO:0003677">
    <property type="term" value="F:DNA binding"/>
    <property type="evidence" value="ECO:0007669"/>
    <property type="project" value="UniProtKB-KW"/>
</dbReference>
<dbReference type="PROSITE" id="PS51161">
    <property type="entry name" value="ATP_CONE"/>
    <property type="match status" value="1"/>
</dbReference>
<dbReference type="Proteomes" id="UP000266287">
    <property type="component" value="Unassembled WGS sequence"/>
</dbReference>
<dbReference type="GO" id="GO:0045892">
    <property type="term" value="P:negative regulation of DNA-templated transcription"/>
    <property type="evidence" value="ECO:0007669"/>
    <property type="project" value="UniProtKB-UniRule"/>
</dbReference>
<keyword evidence="4 7" id="KW-0805">Transcription regulation</keyword>
<keyword evidence="3 7" id="KW-0067">ATP-binding</keyword>
<evidence type="ECO:0000256" key="4">
    <source>
        <dbReference type="ARBA" id="ARBA00023015"/>
    </source>
</evidence>
<keyword evidence="7" id="KW-0479">Metal-binding</keyword>
<evidence type="ECO:0000256" key="6">
    <source>
        <dbReference type="ARBA" id="ARBA00023163"/>
    </source>
</evidence>
<accession>A0A399FVS2</accession>
<dbReference type="Pfam" id="PF03477">
    <property type="entry name" value="ATP-cone"/>
    <property type="match status" value="1"/>
</dbReference>
<feature type="domain" description="ATP-cone" evidence="8">
    <location>
        <begin position="48"/>
        <end position="138"/>
    </location>
</feature>
<protein>
    <recommendedName>
        <fullName evidence="7">Transcriptional repressor NrdR</fullName>
    </recommendedName>
</protein>
<evidence type="ECO:0000256" key="3">
    <source>
        <dbReference type="ARBA" id="ARBA00022840"/>
    </source>
</evidence>
<comment type="cofactor">
    <cofactor evidence="7">
        <name>Zn(2+)</name>
        <dbReference type="ChEBI" id="CHEBI:29105"/>
    </cofactor>
    <text evidence="7">Binds 1 zinc ion.</text>
</comment>
<reference evidence="9 10" key="1">
    <citation type="submission" date="2018-08" db="EMBL/GenBank/DDBJ databases">
        <title>Draft genome of candidate division NPL-UPA2 bacterium Unc8 that adapted to ultra-basic serpentinizing groundwater.</title>
        <authorList>
            <person name="Ishii S."/>
            <person name="Suzuki S."/>
            <person name="Nealson K.H."/>
        </authorList>
    </citation>
    <scope>NUCLEOTIDE SEQUENCE [LARGE SCALE GENOMIC DNA]</scope>
    <source>
        <strain evidence="9">Unc8</strain>
    </source>
</reference>
<organism evidence="9 10">
    <name type="scientific">candidate division NPL-UPA2 bacterium Unc8</name>
    <dbReference type="NCBI Taxonomy" id="1980939"/>
    <lineage>
        <taxon>Bacteria</taxon>
    </lineage>
</organism>
<gene>
    <name evidence="7 9" type="primary">nrdR</name>
    <name evidence="9" type="ORF">B9J77_02000</name>
</gene>
<dbReference type="PANTHER" id="PTHR30455">
    <property type="entry name" value="TRANSCRIPTIONAL REPRESSOR NRDR"/>
    <property type="match status" value="1"/>
</dbReference>
<comment type="similarity">
    <text evidence="7">Belongs to the NrdR family.</text>
</comment>